<protein>
    <submittedName>
        <fullName evidence="1">Uncharacterized protein</fullName>
    </submittedName>
</protein>
<dbReference type="Proteomes" id="UP000010074">
    <property type="component" value="Chromosome"/>
</dbReference>
<name>K7ZFI9_BDEBC</name>
<reference evidence="1 2" key="1">
    <citation type="journal article" date="2012" name="BMC Genomics">
        <title>Genome analysis of a simultaneously predatory and prey-independent, novel Bdellovibrio bacteriovorus from the River Tiber, supports in silico predictions of both ancient and recent lateral gene transfer from diverse bacteria.</title>
        <authorList>
            <person name="Hobley L."/>
            <person name="Lerner T.R."/>
            <person name="Williams L.E."/>
            <person name="Lambert C."/>
            <person name="Till R."/>
            <person name="Milner D.S."/>
            <person name="Basford S.M."/>
            <person name="Capeness M.J."/>
            <person name="Fenton A.K."/>
            <person name="Atterbury R.J."/>
            <person name="Harris M.A."/>
            <person name="Sockett R.E."/>
        </authorList>
    </citation>
    <scope>NUCLEOTIDE SEQUENCE [LARGE SCALE GENOMIC DNA]</scope>
    <source>
        <strain evidence="1 2">Tiberius</strain>
    </source>
</reference>
<dbReference type="AlphaFoldDB" id="K7ZFI9"/>
<evidence type="ECO:0000313" key="2">
    <source>
        <dbReference type="Proteomes" id="UP000010074"/>
    </source>
</evidence>
<dbReference type="HOGENOM" id="CLU_3395271_0_0_7"/>
<dbReference type="KEGG" id="bbat:Bdt_1860"/>
<sequence length="31" mass="3523">MYSKFCANEGGFGTLRFALCEKEKGLILWIP</sequence>
<gene>
    <name evidence="1" type="ORF">Bdt_1860</name>
</gene>
<organism evidence="1 2">
    <name type="scientific">Bdellovibrio bacteriovorus str. Tiberius</name>
    <dbReference type="NCBI Taxonomy" id="1069642"/>
    <lineage>
        <taxon>Bacteria</taxon>
        <taxon>Pseudomonadati</taxon>
        <taxon>Bdellovibrionota</taxon>
        <taxon>Bdellovibrionia</taxon>
        <taxon>Bdellovibrionales</taxon>
        <taxon>Pseudobdellovibrionaceae</taxon>
        <taxon>Bdellovibrio</taxon>
    </lineage>
</organism>
<evidence type="ECO:0000313" key="1">
    <source>
        <dbReference type="EMBL" id="AFY01547.1"/>
    </source>
</evidence>
<dbReference type="EMBL" id="CP002930">
    <property type="protein sequence ID" value="AFY01547.1"/>
    <property type="molecule type" value="Genomic_DNA"/>
</dbReference>
<proteinExistence type="predicted"/>
<accession>K7ZFI9</accession>